<dbReference type="EMBL" id="JACHOU010000009">
    <property type="protein sequence ID" value="MBB6355807.1"/>
    <property type="molecule type" value="Genomic_DNA"/>
</dbReference>
<dbReference type="AlphaFoldDB" id="A0A7X0F9V4"/>
<dbReference type="GO" id="GO:0046872">
    <property type="term" value="F:metal ion binding"/>
    <property type="evidence" value="ECO:0007669"/>
    <property type="project" value="UniProtKB-KW"/>
</dbReference>
<keyword evidence="2 3" id="KW-0186">Copper</keyword>
<keyword evidence="6" id="KW-1185">Reference proteome</keyword>
<dbReference type="PANTHER" id="PTHR12151:SF25">
    <property type="entry name" value="LINALOOL DEHYDRATASE_ISOMERASE DOMAIN-CONTAINING PROTEIN"/>
    <property type="match status" value="1"/>
</dbReference>
<dbReference type="Gene3D" id="3.40.30.10">
    <property type="entry name" value="Glutaredoxin"/>
    <property type="match status" value="1"/>
</dbReference>
<reference evidence="5 6" key="1">
    <citation type="submission" date="2020-08" db="EMBL/GenBank/DDBJ databases">
        <title>Genomic Encyclopedia of Type Strains, Phase IV (KMG-IV): sequencing the most valuable type-strain genomes for metagenomic binning, comparative biology and taxonomic classification.</title>
        <authorList>
            <person name="Goeker M."/>
        </authorList>
    </citation>
    <scope>NUCLEOTIDE SEQUENCE [LARGE SCALE GENOMIC DNA]</scope>
    <source>
        <strain evidence="5 6">DSM 7051</strain>
    </source>
</reference>
<feature type="binding site" evidence="3">
    <location>
        <position position="135"/>
    </location>
    <ligand>
        <name>Cu cation</name>
        <dbReference type="ChEBI" id="CHEBI:23378"/>
    </ligand>
</feature>
<evidence type="ECO:0000256" key="3">
    <source>
        <dbReference type="PIRSR" id="PIRSR603782-1"/>
    </source>
</evidence>
<evidence type="ECO:0000256" key="4">
    <source>
        <dbReference type="PIRSR" id="PIRSR603782-2"/>
    </source>
</evidence>
<feature type="binding site" evidence="3">
    <location>
        <position position="47"/>
    </location>
    <ligand>
        <name>Cu cation</name>
        <dbReference type="ChEBI" id="CHEBI:23378"/>
    </ligand>
</feature>
<protein>
    <submittedName>
        <fullName evidence="5">Protein SCO1/2</fullName>
    </submittedName>
</protein>
<comment type="similarity">
    <text evidence="1">Belongs to the SCO1/2 family.</text>
</comment>
<dbReference type="InterPro" id="IPR003782">
    <property type="entry name" value="SCO1/SenC"/>
</dbReference>
<dbReference type="PANTHER" id="PTHR12151">
    <property type="entry name" value="ELECTRON TRANSPORT PROTIN SCO1/SENC FAMILY MEMBER"/>
    <property type="match status" value="1"/>
</dbReference>
<organism evidence="5 6">
    <name type="scientific">Aminobacter aganoensis</name>
    <dbReference type="NCBI Taxonomy" id="83264"/>
    <lineage>
        <taxon>Bacteria</taxon>
        <taxon>Pseudomonadati</taxon>
        <taxon>Pseudomonadota</taxon>
        <taxon>Alphaproteobacteria</taxon>
        <taxon>Hyphomicrobiales</taxon>
        <taxon>Phyllobacteriaceae</taxon>
        <taxon>Aminobacter</taxon>
    </lineage>
</organism>
<sequence>MGLFRPTAQQTVEIGGPFTLTDQNGAAFPDSNLRGKPFTVFFGFTHCPEVCPTTLWEMSEALKALGPDADKLRVLFISVDPMRDTPDVLSRYMQSFDQRIVGLTGSEEDIATVGKAYRAYWEKILTDDGDYTMNHTASIFMMDADGRFIGTIAYEEKADVRLAKLKRLISGS</sequence>
<name>A0A7X0F9V4_9HYPH</name>
<dbReference type="InterPro" id="IPR036249">
    <property type="entry name" value="Thioredoxin-like_sf"/>
</dbReference>
<feature type="disulfide bond" description="Redox-active" evidence="4">
    <location>
        <begin position="47"/>
        <end position="51"/>
    </location>
</feature>
<evidence type="ECO:0000256" key="2">
    <source>
        <dbReference type="ARBA" id="ARBA00023008"/>
    </source>
</evidence>
<accession>A0A7X0F9V4</accession>
<dbReference type="Proteomes" id="UP000536262">
    <property type="component" value="Unassembled WGS sequence"/>
</dbReference>
<keyword evidence="3" id="KW-0479">Metal-binding</keyword>
<comment type="caution">
    <text evidence="5">The sequence shown here is derived from an EMBL/GenBank/DDBJ whole genome shotgun (WGS) entry which is preliminary data.</text>
</comment>
<dbReference type="RefSeq" id="WP_343065579.1">
    <property type="nucleotide sequence ID" value="NZ_BAABEG010000005.1"/>
</dbReference>
<proteinExistence type="inferred from homology"/>
<dbReference type="CDD" id="cd02968">
    <property type="entry name" value="SCO"/>
    <property type="match status" value="1"/>
</dbReference>
<dbReference type="Pfam" id="PF02630">
    <property type="entry name" value="SCO1-SenC"/>
    <property type="match status" value="1"/>
</dbReference>
<evidence type="ECO:0000256" key="1">
    <source>
        <dbReference type="ARBA" id="ARBA00010996"/>
    </source>
</evidence>
<evidence type="ECO:0000313" key="5">
    <source>
        <dbReference type="EMBL" id="MBB6355807.1"/>
    </source>
</evidence>
<dbReference type="FunFam" id="3.40.30.10:FF:000013">
    <property type="entry name" value="Blast:Protein SCO1 homolog, mitochondrial"/>
    <property type="match status" value="1"/>
</dbReference>
<evidence type="ECO:0000313" key="6">
    <source>
        <dbReference type="Proteomes" id="UP000536262"/>
    </source>
</evidence>
<gene>
    <name evidence="5" type="ORF">GGR00_003612</name>
</gene>
<feature type="binding site" evidence="3">
    <location>
        <position position="51"/>
    </location>
    <ligand>
        <name>Cu cation</name>
        <dbReference type="ChEBI" id="CHEBI:23378"/>
    </ligand>
</feature>
<dbReference type="SUPFAM" id="SSF52833">
    <property type="entry name" value="Thioredoxin-like"/>
    <property type="match status" value="1"/>
</dbReference>
<keyword evidence="4" id="KW-1015">Disulfide bond</keyword>